<sequence length="794" mass="85641">MGIDRRTTVRAGVGAGLAVVAASAGPAKAAERGGPIEVRGADAVDGTIPRRRGRLELEAGQRPREGWFARYAVPAPAAGPYRLTATATVPVEHPRTEEIGSYVALGVNGGPCREVAHAQPHWYEAEHAGGDLCRAVWRDVELREGANEITVRVDELAVLGDRTAYRLLLDRLTLTRVPVRVAAAQWADGVLRLRLNGRADAGLAVPYRVTDYFGEEAATGEASFAPGADTARVRLPGLPPGRYLVRAGPLTARFAVLPGDGGPGEGPQGDRFRDRFGVNAFAFPLIPPSRLGDFAARMRAMGAGYVRDGAPWPMVEARQGTYDTGPFDRVTAAFRAHGLRTLEVVSPPPEWALTVRSLPLPDDLRHAYRYGRHLARHTPGSDAVQVSNEPDVDESRSTGDAHAAYIKALALGLRSAPGRPAVVLPGLAEAGSPFQRLMLLNEVARYADAWGYHGYPGPDERNPDLPGAAREQHALLREHGWAGMPAWMTESGLFLGVAAGREPGAEQEREQARYLVRSLVQGLAEGNDRQLWFDGPPTHDDGVWFSLLDRDFAPLAAYSAHAALTRLLGAARFVRHVPGLPHAHGYTFADGRGHAVTVAWADAPQDAETELPAPAGRVEMRDVMGRLRETVHTTGAIRLRLSPDPLYLITRGTAEERDAGEPGAPQAPELSPAEHIVLNQRWPRRNAAPGKDNGDAPPPHGYRLGRTARMTLEVYNFGDREQQVTVRARAAGGWEATAAQPDTVRVAPGGRARVTFTVRAGGGVPEGRDERLAFEATVAGRERVTPSVSWVQRR</sequence>
<dbReference type="AlphaFoldDB" id="A0A6G4X3H1"/>
<dbReference type="SUPFAM" id="SSF51445">
    <property type="entry name" value="(Trans)glycosidases"/>
    <property type="match status" value="1"/>
</dbReference>
<dbReference type="GO" id="GO:0004553">
    <property type="term" value="F:hydrolase activity, hydrolyzing O-glycosyl compounds"/>
    <property type="evidence" value="ECO:0007669"/>
    <property type="project" value="TreeGrafter"/>
</dbReference>
<gene>
    <name evidence="1" type="ORF">G5C65_27645</name>
</gene>
<comment type="caution">
    <text evidence="1">The sequence shown here is derived from an EMBL/GenBank/DDBJ whole genome shotgun (WGS) entry which is preliminary data.</text>
</comment>
<keyword evidence="2" id="KW-1185">Reference proteome</keyword>
<evidence type="ECO:0000313" key="2">
    <source>
        <dbReference type="Proteomes" id="UP000477722"/>
    </source>
</evidence>
<accession>A0A6G4X3H1</accession>
<dbReference type="InterPro" id="IPR051923">
    <property type="entry name" value="Glycosyl_Hydrolase_39"/>
</dbReference>
<dbReference type="PANTHER" id="PTHR12631:SF10">
    <property type="entry name" value="BETA-XYLOSIDASE-LIKE PROTEIN-RELATED"/>
    <property type="match status" value="1"/>
</dbReference>
<dbReference type="PROSITE" id="PS51318">
    <property type="entry name" value="TAT"/>
    <property type="match status" value="1"/>
</dbReference>
<proteinExistence type="predicted"/>
<dbReference type="InterPro" id="IPR006311">
    <property type="entry name" value="TAT_signal"/>
</dbReference>
<protein>
    <submittedName>
        <fullName evidence="1">Uncharacterized protein</fullName>
    </submittedName>
</protein>
<dbReference type="Proteomes" id="UP000477722">
    <property type="component" value="Unassembled WGS sequence"/>
</dbReference>
<organism evidence="1 2">
    <name type="scientific">Streptomyces boncukensis</name>
    <dbReference type="NCBI Taxonomy" id="2711219"/>
    <lineage>
        <taxon>Bacteria</taxon>
        <taxon>Bacillati</taxon>
        <taxon>Actinomycetota</taxon>
        <taxon>Actinomycetes</taxon>
        <taxon>Kitasatosporales</taxon>
        <taxon>Streptomycetaceae</taxon>
        <taxon>Streptomyces</taxon>
    </lineage>
</organism>
<reference evidence="1 2" key="1">
    <citation type="submission" date="2020-02" db="EMBL/GenBank/DDBJ databases">
        <title>Whole-genome analyses of novel actinobacteria.</title>
        <authorList>
            <person name="Sahin N."/>
            <person name="Tatar D."/>
        </authorList>
    </citation>
    <scope>NUCLEOTIDE SEQUENCE [LARGE SCALE GENOMIC DNA]</scope>
    <source>
        <strain evidence="1 2">SB3404</strain>
    </source>
</reference>
<dbReference type="EMBL" id="JAAKZZ010000393">
    <property type="protein sequence ID" value="NGO72055.1"/>
    <property type="molecule type" value="Genomic_DNA"/>
</dbReference>
<dbReference type="Gene3D" id="3.20.20.80">
    <property type="entry name" value="Glycosidases"/>
    <property type="match status" value="1"/>
</dbReference>
<evidence type="ECO:0000313" key="1">
    <source>
        <dbReference type="EMBL" id="NGO72055.1"/>
    </source>
</evidence>
<dbReference type="PANTHER" id="PTHR12631">
    <property type="entry name" value="ALPHA-L-IDURONIDASE"/>
    <property type="match status" value="1"/>
</dbReference>
<name>A0A6G4X3H1_9ACTN</name>
<dbReference type="InterPro" id="IPR017853">
    <property type="entry name" value="GH"/>
</dbReference>
<dbReference type="RefSeq" id="WP_165301746.1">
    <property type="nucleotide sequence ID" value="NZ_JAAKZZ010000393.1"/>
</dbReference>